<evidence type="ECO:0000313" key="3">
    <source>
        <dbReference type="Proteomes" id="UP000565572"/>
    </source>
</evidence>
<name>A0A7W5JZ70_9ACTN</name>
<organism evidence="2 3">
    <name type="scientific">Microlunatus antarcticus</name>
    <dbReference type="NCBI Taxonomy" id="53388"/>
    <lineage>
        <taxon>Bacteria</taxon>
        <taxon>Bacillati</taxon>
        <taxon>Actinomycetota</taxon>
        <taxon>Actinomycetes</taxon>
        <taxon>Propionibacteriales</taxon>
        <taxon>Propionibacteriaceae</taxon>
        <taxon>Microlunatus</taxon>
    </lineage>
</organism>
<keyword evidence="1" id="KW-0812">Transmembrane</keyword>
<sequence length="38" mass="4157">PLLVLAVVASIFLHGAIFIGPVVWLLLLSGMGRRPHHR</sequence>
<keyword evidence="3" id="KW-1185">Reference proteome</keyword>
<dbReference type="EMBL" id="JACHZG010000005">
    <property type="protein sequence ID" value="MBB3328856.1"/>
    <property type="molecule type" value="Genomic_DNA"/>
</dbReference>
<dbReference type="AlphaFoldDB" id="A0A7W5JZ70"/>
<proteinExistence type="predicted"/>
<comment type="caution">
    <text evidence="2">The sequence shown here is derived from an EMBL/GenBank/DDBJ whole genome shotgun (WGS) entry which is preliminary data.</text>
</comment>
<feature type="transmembrane region" description="Helical" evidence="1">
    <location>
        <begin position="6"/>
        <end position="28"/>
    </location>
</feature>
<evidence type="ECO:0000313" key="2">
    <source>
        <dbReference type="EMBL" id="MBB3328856.1"/>
    </source>
</evidence>
<dbReference type="Proteomes" id="UP000565572">
    <property type="component" value="Unassembled WGS sequence"/>
</dbReference>
<reference evidence="2 3" key="1">
    <citation type="submission" date="2020-08" db="EMBL/GenBank/DDBJ databases">
        <title>Sequencing the genomes of 1000 actinobacteria strains.</title>
        <authorList>
            <person name="Klenk H.-P."/>
        </authorList>
    </citation>
    <scope>NUCLEOTIDE SEQUENCE [LARGE SCALE GENOMIC DNA]</scope>
    <source>
        <strain evidence="2 3">DSM 11053</strain>
    </source>
</reference>
<protein>
    <submittedName>
        <fullName evidence="2">Uncharacterized protein</fullName>
    </submittedName>
</protein>
<keyword evidence="1" id="KW-0472">Membrane</keyword>
<evidence type="ECO:0000256" key="1">
    <source>
        <dbReference type="SAM" id="Phobius"/>
    </source>
</evidence>
<keyword evidence="1" id="KW-1133">Transmembrane helix</keyword>
<accession>A0A7W5JZ70</accession>
<feature type="non-terminal residue" evidence="2">
    <location>
        <position position="1"/>
    </location>
</feature>
<gene>
    <name evidence="2" type="ORF">FHX39_003853</name>
</gene>